<feature type="transmembrane region" description="Helical" evidence="1">
    <location>
        <begin position="18"/>
        <end position="37"/>
    </location>
</feature>
<evidence type="ECO:0000256" key="1">
    <source>
        <dbReference type="SAM" id="Phobius"/>
    </source>
</evidence>
<organism evidence="2 3">
    <name type="scientific">candidate division WWE3 bacterium CG23_combo_of_CG06-09_8_20_14_all_40_14</name>
    <dbReference type="NCBI Taxonomy" id="1975095"/>
    <lineage>
        <taxon>Bacteria</taxon>
        <taxon>Katanobacteria</taxon>
    </lineage>
</organism>
<accession>A0A2G9XCF3</accession>
<sequence length="246" mass="27108">MELKVSKSNINISKYKDIAIPVGFIIIALAILLLVGFKSFGSLAPLKESIAASQARLTGLEERRRNLEIISGMSGILDENIALVVSAVPEKDEVSGLLSQIQQIAGEAGVTLKSLQYTGSSKGYKSEETPINSREENGLFVQVSVDGSYSQLVKFLELLENARRIVNFESLRLSAVSKEDLTRLNGSLSATGYYLEQKAAREVSGNEKIIDFRSGDFNKILEELRSYKRYETKSLLVEPDAEEPIL</sequence>
<dbReference type="Proteomes" id="UP000231388">
    <property type="component" value="Unassembled WGS sequence"/>
</dbReference>
<dbReference type="GO" id="GO:0043107">
    <property type="term" value="P:type IV pilus-dependent motility"/>
    <property type="evidence" value="ECO:0007669"/>
    <property type="project" value="InterPro"/>
</dbReference>
<dbReference type="Gene3D" id="3.30.70.60">
    <property type="match status" value="1"/>
</dbReference>
<dbReference type="GO" id="GO:0043683">
    <property type="term" value="P:type IV pilus assembly"/>
    <property type="evidence" value="ECO:0007669"/>
    <property type="project" value="InterPro"/>
</dbReference>
<dbReference type="InterPro" id="IPR007445">
    <property type="entry name" value="PilO"/>
</dbReference>
<dbReference type="AlphaFoldDB" id="A0A2G9XCF3"/>
<dbReference type="PANTHER" id="PTHR39555">
    <property type="entry name" value="FIMBRIAL ASSEMBLY PROTEIN PILO-LIKE PROTEIN-RELATED"/>
    <property type="match status" value="1"/>
</dbReference>
<keyword evidence="1" id="KW-1133">Transmembrane helix</keyword>
<proteinExistence type="predicted"/>
<reference evidence="2 3" key="1">
    <citation type="submission" date="2017-09" db="EMBL/GenBank/DDBJ databases">
        <title>Depth-based differentiation of microbial function through sediment-hosted aquifers and enrichment of novel symbionts in the deep terrestrial subsurface.</title>
        <authorList>
            <person name="Probst A.J."/>
            <person name="Ladd B."/>
            <person name="Jarett J.K."/>
            <person name="Geller-Mcgrath D.E."/>
            <person name="Sieber C.M."/>
            <person name="Emerson J.B."/>
            <person name="Anantharaman K."/>
            <person name="Thomas B.C."/>
            <person name="Malmstrom R."/>
            <person name="Stieglmeier M."/>
            <person name="Klingl A."/>
            <person name="Woyke T."/>
            <person name="Ryan C.M."/>
            <person name="Banfield J.F."/>
        </authorList>
    </citation>
    <scope>NUCLEOTIDE SEQUENCE [LARGE SCALE GENOMIC DNA]</scope>
    <source>
        <strain evidence="2">CG23_combo_of_CG06-09_8_20_14_all_40_14</strain>
    </source>
</reference>
<dbReference type="PANTHER" id="PTHR39555:SF1">
    <property type="entry name" value="TYPE IV PILUS INNER MEMBRANE COMPONENT PILO"/>
    <property type="match status" value="1"/>
</dbReference>
<comment type="caution">
    <text evidence="2">The sequence shown here is derived from an EMBL/GenBank/DDBJ whole genome shotgun (WGS) entry which is preliminary data.</text>
</comment>
<dbReference type="Pfam" id="PF04350">
    <property type="entry name" value="PilO"/>
    <property type="match status" value="1"/>
</dbReference>
<evidence type="ECO:0000313" key="3">
    <source>
        <dbReference type="Proteomes" id="UP000231388"/>
    </source>
</evidence>
<dbReference type="InterPro" id="IPR014717">
    <property type="entry name" value="Transl_elong_EF1B/ribsomal_bS6"/>
</dbReference>
<dbReference type="EMBL" id="PCQY01000018">
    <property type="protein sequence ID" value="PIP04644.1"/>
    <property type="molecule type" value="Genomic_DNA"/>
</dbReference>
<gene>
    <name evidence="2" type="ORF">COX53_01375</name>
</gene>
<keyword evidence="1" id="KW-0812">Transmembrane</keyword>
<name>A0A2G9XCF3_UNCKA</name>
<evidence type="ECO:0000313" key="2">
    <source>
        <dbReference type="EMBL" id="PIP04644.1"/>
    </source>
</evidence>
<protein>
    <submittedName>
        <fullName evidence="2">Uncharacterized protein</fullName>
    </submittedName>
</protein>
<keyword evidence="1" id="KW-0472">Membrane</keyword>